<dbReference type="Gene3D" id="3.10.350.10">
    <property type="entry name" value="LysM domain"/>
    <property type="match status" value="1"/>
</dbReference>
<evidence type="ECO:0000259" key="4">
    <source>
        <dbReference type="PROSITE" id="PS51782"/>
    </source>
</evidence>
<feature type="chain" id="PRO_5042873260" evidence="3">
    <location>
        <begin position="28"/>
        <end position="305"/>
    </location>
</feature>
<comment type="similarity">
    <text evidence="1">Belongs to the E.coli NlpD/Haemophilus LppB family.</text>
</comment>
<dbReference type="EMBL" id="AP019536">
    <property type="protein sequence ID" value="BBI99551.1"/>
    <property type="molecule type" value="Genomic_DNA"/>
</dbReference>
<evidence type="ECO:0000313" key="5">
    <source>
        <dbReference type="EMBL" id="BBI99551.1"/>
    </source>
</evidence>
<accession>A0AAN1SZR2</accession>
<dbReference type="CDD" id="cd12797">
    <property type="entry name" value="M23_peptidase"/>
    <property type="match status" value="1"/>
</dbReference>
<evidence type="ECO:0000313" key="6">
    <source>
        <dbReference type="Proteomes" id="UP001319121"/>
    </source>
</evidence>
<name>A0AAN1SZR2_9PROT</name>
<dbReference type="Pfam" id="PF01551">
    <property type="entry name" value="Peptidase_M23"/>
    <property type="match status" value="1"/>
</dbReference>
<evidence type="ECO:0000256" key="1">
    <source>
        <dbReference type="ARBA" id="ARBA00038420"/>
    </source>
</evidence>
<dbReference type="GO" id="GO:0009279">
    <property type="term" value="C:cell outer membrane"/>
    <property type="evidence" value="ECO:0007669"/>
    <property type="project" value="TreeGrafter"/>
</dbReference>
<dbReference type="CDD" id="cd00118">
    <property type="entry name" value="LysM"/>
    <property type="match status" value="1"/>
</dbReference>
<dbReference type="GO" id="GO:0032153">
    <property type="term" value="C:cell division site"/>
    <property type="evidence" value="ECO:0007669"/>
    <property type="project" value="TreeGrafter"/>
</dbReference>
<dbReference type="PANTHER" id="PTHR21666">
    <property type="entry name" value="PEPTIDASE-RELATED"/>
    <property type="match status" value="1"/>
</dbReference>
<sequence>MNRVNRFFALMAAAAVLAGCASSKQHAPVIEHGGAAAKSAVAAEAARKKASREKDWRPQVHIVEKGDTLYSIAFNYGLDYHELAELNGIQDPNVIQIGQQIRLFASAAAARPAAVESKPLVKDQPKVVKYAYNEAAAAQIDQVQQPGKTAAATPAKPSDVQPKPQPKSESKPADDSADADEALEWSMPAKGKVVGEFSESANRKGIDIAGKLGQPVFASAPGKVVYSGSGLRGYGKLVIIKHNNTYLSAYAHNDQVLVKEGQSVTRGQKIAEMGNTDADQVKLHFEVRRLGKPVDPAKYLPLGKS</sequence>
<dbReference type="InterPro" id="IPR011055">
    <property type="entry name" value="Dup_hybrid_motif"/>
</dbReference>
<dbReference type="InterPro" id="IPR016047">
    <property type="entry name" value="M23ase_b-sheet_dom"/>
</dbReference>
<feature type="region of interest" description="Disordered" evidence="2">
    <location>
        <begin position="142"/>
        <end position="180"/>
    </location>
</feature>
<keyword evidence="5" id="KW-0449">Lipoprotein</keyword>
<proteinExistence type="inferred from homology"/>
<dbReference type="Pfam" id="PF01476">
    <property type="entry name" value="LysM"/>
    <property type="match status" value="1"/>
</dbReference>
<dbReference type="GO" id="GO:0004222">
    <property type="term" value="F:metalloendopeptidase activity"/>
    <property type="evidence" value="ECO:0007669"/>
    <property type="project" value="TreeGrafter"/>
</dbReference>
<dbReference type="PROSITE" id="PS51257">
    <property type="entry name" value="PROKAR_LIPOPROTEIN"/>
    <property type="match status" value="1"/>
</dbReference>
<protein>
    <submittedName>
        <fullName evidence="5">Lipoprotein NlpD/LppB</fullName>
    </submittedName>
</protein>
<dbReference type="SMART" id="SM00257">
    <property type="entry name" value="LysM"/>
    <property type="match status" value="1"/>
</dbReference>
<keyword evidence="3" id="KW-0732">Signal</keyword>
<evidence type="ECO:0000256" key="3">
    <source>
        <dbReference type="SAM" id="SignalP"/>
    </source>
</evidence>
<evidence type="ECO:0000256" key="2">
    <source>
        <dbReference type="SAM" id="MobiDB-lite"/>
    </source>
</evidence>
<feature type="domain" description="LysM" evidence="4">
    <location>
        <begin position="59"/>
        <end position="103"/>
    </location>
</feature>
<feature type="signal peptide" evidence="3">
    <location>
        <begin position="1"/>
        <end position="27"/>
    </location>
</feature>
<dbReference type="InterPro" id="IPR050570">
    <property type="entry name" value="Cell_wall_metabolism_enzyme"/>
</dbReference>
<feature type="compositionally biased region" description="Low complexity" evidence="2">
    <location>
        <begin position="148"/>
        <end position="157"/>
    </location>
</feature>
<keyword evidence="6" id="KW-1185">Reference proteome</keyword>
<dbReference type="KEGG" id="fku:FGKAn22_12440"/>
<dbReference type="PANTHER" id="PTHR21666:SF263">
    <property type="entry name" value="MUREIN HYDROLASE ACTIVATOR NLPD"/>
    <property type="match status" value="1"/>
</dbReference>
<gene>
    <name evidence="5" type="ORF">FGKAn22_12440</name>
</gene>
<dbReference type="Gene3D" id="2.70.70.10">
    <property type="entry name" value="Glucose Permease (Domain IIA)"/>
    <property type="match status" value="1"/>
</dbReference>
<dbReference type="AlphaFoldDB" id="A0AAN1SZR2"/>
<reference evidence="5 6" key="1">
    <citation type="submission" date="2019-03" db="EMBL/GenBank/DDBJ databases">
        <title>Complete genome sequence of Ferrigenium kumadai strain An22, a microaerophilic iron-oxidizing bacterium isolated from a paddy field soil.</title>
        <authorList>
            <person name="Watanabe T."/>
            <person name="Asakawa S."/>
        </authorList>
    </citation>
    <scope>NUCLEOTIDE SEQUENCE [LARGE SCALE GENOMIC DNA]</scope>
    <source>
        <strain evidence="5 6">An22</strain>
    </source>
</reference>
<dbReference type="RefSeq" id="WP_246487348.1">
    <property type="nucleotide sequence ID" value="NZ_AP019536.1"/>
</dbReference>
<dbReference type="PROSITE" id="PS51782">
    <property type="entry name" value="LYSM"/>
    <property type="match status" value="1"/>
</dbReference>
<dbReference type="SUPFAM" id="SSF51261">
    <property type="entry name" value="Duplicated hybrid motif"/>
    <property type="match status" value="1"/>
</dbReference>
<dbReference type="Proteomes" id="UP001319121">
    <property type="component" value="Chromosome"/>
</dbReference>
<organism evidence="5 6">
    <name type="scientific">Ferrigenium kumadai</name>
    <dbReference type="NCBI Taxonomy" id="1682490"/>
    <lineage>
        <taxon>Bacteria</taxon>
        <taxon>Pseudomonadati</taxon>
        <taxon>Pseudomonadota</taxon>
        <taxon>Betaproteobacteria</taxon>
        <taxon>Nitrosomonadales</taxon>
        <taxon>Gallionellaceae</taxon>
        <taxon>Ferrigenium</taxon>
    </lineage>
</organism>
<dbReference type="InterPro" id="IPR036779">
    <property type="entry name" value="LysM_dom_sf"/>
</dbReference>
<dbReference type="InterPro" id="IPR018392">
    <property type="entry name" value="LysM"/>
</dbReference>